<evidence type="ECO:0000256" key="12">
    <source>
        <dbReference type="HAMAP-Rule" id="MF_00974"/>
    </source>
</evidence>
<keyword evidence="5 12" id="KW-0235">DNA replication</keyword>
<name>A0A1Z5HRE3_9FIRM</name>
<dbReference type="GO" id="GO:0003677">
    <property type="term" value="F:DNA binding"/>
    <property type="evidence" value="ECO:0007669"/>
    <property type="project" value="UniProtKB-KW"/>
</dbReference>
<evidence type="ECO:0000256" key="8">
    <source>
        <dbReference type="ARBA" id="ARBA00022833"/>
    </source>
</evidence>
<dbReference type="InterPro" id="IPR006171">
    <property type="entry name" value="TOPRIM_dom"/>
</dbReference>
<keyword evidence="8 12" id="KW-0862">Zinc</keyword>
<dbReference type="FunFam" id="3.90.980.10:FF:000001">
    <property type="entry name" value="DNA primase"/>
    <property type="match status" value="1"/>
</dbReference>
<comment type="domain">
    <text evidence="12">Contains an N-terminal zinc-binding domain, a central core domain that contains the primase activity, and a C-terminal DnaB-binding domain.</text>
</comment>
<evidence type="ECO:0000256" key="7">
    <source>
        <dbReference type="ARBA" id="ARBA00022771"/>
    </source>
</evidence>
<dbReference type="SMART" id="SM00400">
    <property type="entry name" value="ZnF_CHCC"/>
    <property type="match status" value="1"/>
</dbReference>
<dbReference type="InterPro" id="IPR030846">
    <property type="entry name" value="DnaG_bac"/>
</dbReference>
<keyword evidence="10 12" id="KW-0238">DNA-binding</keyword>
<dbReference type="EMBL" id="BDGJ01000037">
    <property type="protein sequence ID" value="GAW91901.1"/>
    <property type="molecule type" value="Genomic_DNA"/>
</dbReference>
<dbReference type="Gene3D" id="3.40.1360.10">
    <property type="match status" value="1"/>
</dbReference>
<evidence type="ECO:0000256" key="1">
    <source>
        <dbReference type="ARBA" id="ARBA00022478"/>
    </source>
</evidence>
<evidence type="ECO:0000256" key="3">
    <source>
        <dbReference type="ARBA" id="ARBA00022679"/>
    </source>
</evidence>
<comment type="caution">
    <text evidence="17">The sequence shown here is derived from an EMBL/GenBank/DDBJ whole genome shotgun (WGS) entry which is preliminary data.</text>
</comment>
<dbReference type="SMART" id="SM00493">
    <property type="entry name" value="TOPRIM"/>
    <property type="match status" value="1"/>
</dbReference>
<dbReference type="Pfam" id="PF08275">
    <property type="entry name" value="DNAG_N"/>
    <property type="match status" value="1"/>
</dbReference>
<dbReference type="GO" id="GO:0003899">
    <property type="term" value="F:DNA-directed RNA polymerase activity"/>
    <property type="evidence" value="ECO:0007669"/>
    <property type="project" value="UniProtKB-UniRule"/>
</dbReference>
<evidence type="ECO:0000256" key="10">
    <source>
        <dbReference type="ARBA" id="ARBA00023125"/>
    </source>
</evidence>
<evidence type="ECO:0000313" key="18">
    <source>
        <dbReference type="Proteomes" id="UP000197032"/>
    </source>
</evidence>
<dbReference type="CDD" id="cd03364">
    <property type="entry name" value="TOPRIM_DnaG_primases"/>
    <property type="match status" value="1"/>
</dbReference>
<dbReference type="HAMAP" id="MF_00974">
    <property type="entry name" value="DNA_primase_DnaG"/>
    <property type="match status" value="1"/>
</dbReference>
<evidence type="ECO:0000256" key="15">
    <source>
        <dbReference type="SAM" id="Coils"/>
    </source>
</evidence>
<dbReference type="FunFam" id="3.40.1360.10:FF:000002">
    <property type="entry name" value="DNA primase"/>
    <property type="match status" value="1"/>
</dbReference>
<dbReference type="EC" id="2.7.7.101" evidence="12"/>
<dbReference type="Pfam" id="PF10410">
    <property type="entry name" value="DnaB_bind"/>
    <property type="match status" value="1"/>
</dbReference>
<evidence type="ECO:0000256" key="6">
    <source>
        <dbReference type="ARBA" id="ARBA00022723"/>
    </source>
</evidence>
<evidence type="ECO:0000256" key="14">
    <source>
        <dbReference type="PIRSR" id="PIRSR002811-1"/>
    </source>
</evidence>
<dbReference type="InterPro" id="IPR006295">
    <property type="entry name" value="DNA_primase_DnaG"/>
</dbReference>
<evidence type="ECO:0000256" key="11">
    <source>
        <dbReference type="ARBA" id="ARBA00023163"/>
    </source>
</evidence>
<sequence>MLKKQGKNYTGLCPFHVENTPSFTVNPEKQLFYCFGCGVGGNVFTFLMKIENLSFPEAVERLAERAGISLPRQEFSPAVKKKKEERERLFRINRLAAHFYQTILARHPAGKEARNYLLSRGLTEEIIEHFGLGYAPDSWDGLLSYLRQKNISQEDMVKAGLIVSSGKGYYDRFRNRIMFPIHDERGRILGFGGRVLDGSLPKYLNTPETVLFHKGKVLYGLPLAASAIRRHDQAIVVEGYMDVLAAHQYGFTNTVASLGTALTVEQGKLLRRFTSNVAIGYDADTAGAKATLRGLDVLRDLGFQVKVIALPEGMDPDDLLRQRGTEAMEHLINSALTLMEYKLEQAIAAHDTNTVTGKVEAVNSILPDLAKIENSIARQSYVQKIAERIGIPGEAVYQELRKYIRKKAKPGPWKDKKGKNRDNNNGGFLNVIPGHIRAEWTLLRLMLEDPEVRSRVREELPEEMLSDAKVRSIIRILSSLEEDYGRKVSDAAELVDLFREEEDLQKFVVQLFWNDNFTSEKSYSVEDCLYSIKLHWFESQVKEIQEKIKEAESENREEELVGLLKEIEELQKSIYHLKSSRQTRL</sequence>
<proteinExistence type="inferred from homology"/>
<keyword evidence="3 12" id="KW-0808">Transferase</keyword>
<comment type="cofactor">
    <cofactor evidence="12 13 14">
        <name>Zn(2+)</name>
        <dbReference type="ChEBI" id="CHEBI:29105"/>
    </cofactor>
    <text evidence="12 13 14">Binds 1 zinc ion per monomer.</text>
</comment>
<organism evidence="17 18">
    <name type="scientific">Calderihabitans maritimus</name>
    <dbReference type="NCBI Taxonomy" id="1246530"/>
    <lineage>
        <taxon>Bacteria</taxon>
        <taxon>Bacillati</taxon>
        <taxon>Bacillota</taxon>
        <taxon>Clostridia</taxon>
        <taxon>Neomoorellales</taxon>
        <taxon>Calderihabitantaceae</taxon>
        <taxon>Calderihabitans</taxon>
    </lineage>
</organism>
<keyword evidence="11 12" id="KW-0804">Transcription</keyword>
<dbReference type="PROSITE" id="PS50880">
    <property type="entry name" value="TOPRIM"/>
    <property type="match status" value="1"/>
</dbReference>
<dbReference type="NCBIfam" id="TIGR01391">
    <property type="entry name" value="dnaG"/>
    <property type="match status" value="1"/>
</dbReference>
<dbReference type="InterPro" id="IPR036977">
    <property type="entry name" value="DNA_primase_Znf_CHC2"/>
</dbReference>
<dbReference type="InterPro" id="IPR019475">
    <property type="entry name" value="DNA_primase_DnaB-bd"/>
</dbReference>
<dbReference type="Pfam" id="PF01807">
    <property type="entry name" value="Zn_ribbon_DnaG"/>
    <property type="match status" value="1"/>
</dbReference>
<dbReference type="GO" id="GO:0005737">
    <property type="term" value="C:cytoplasm"/>
    <property type="evidence" value="ECO:0007669"/>
    <property type="project" value="TreeGrafter"/>
</dbReference>
<dbReference type="InterPro" id="IPR050219">
    <property type="entry name" value="DnaG_primase"/>
</dbReference>
<dbReference type="GO" id="GO:0006269">
    <property type="term" value="P:DNA replication, synthesis of primer"/>
    <property type="evidence" value="ECO:0007669"/>
    <property type="project" value="UniProtKB-UniRule"/>
</dbReference>
<dbReference type="InterPro" id="IPR016136">
    <property type="entry name" value="DNA_helicase_N/primase_C"/>
</dbReference>
<comment type="similarity">
    <text evidence="12 13">Belongs to the DnaG primase family.</text>
</comment>
<dbReference type="GO" id="GO:0000428">
    <property type="term" value="C:DNA-directed RNA polymerase complex"/>
    <property type="evidence" value="ECO:0007669"/>
    <property type="project" value="UniProtKB-KW"/>
</dbReference>
<keyword evidence="2 12" id="KW-0639">Primosome</keyword>
<feature type="domain" description="Toprim" evidence="16">
    <location>
        <begin position="232"/>
        <end position="313"/>
    </location>
</feature>
<keyword evidence="1 12" id="KW-0240">DNA-directed RNA polymerase</keyword>
<dbReference type="InterPro" id="IPR002694">
    <property type="entry name" value="Znf_CHC2"/>
</dbReference>
<dbReference type="InterPro" id="IPR037068">
    <property type="entry name" value="DNA_primase_core_N_sf"/>
</dbReference>
<dbReference type="PIRSF" id="PIRSF002811">
    <property type="entry name" value="DnaG"/>
    <property type="match status" value="1"/>
</dbReference>
<comment type="catalytic activity">
    <reaction evidence="12">
        <text>ssDNA + n NTP = ssDNA/pppN(pN)n-1 hybrid + (n-1) diphosphate.</text>
        <dbReference type="EC" id="2.7.7.101"/>
    </reaction>
</comment>
<comment type="function">
    <text evidence="12 13">RNA polymerase that catalyzes the synthesis of short RNA molecules used as primers for DNA polymerase during DNA replication.</text>
</comment>
<protein>
    <recommendedName>
        <fullName evidence="12 13">DNA primase</fullName>
        <ecNumber evidence="12">2.7.7.101</ecNumber>
    </recommendedName>
</protein>
<keyword evidence="15" id="KW-0175">Coiled coil</keyword>
<evidence type="ECO:0000256" key="4">
    <source>
        <dbReference type="ARBA" id="ARBA00022695"/>
    </source>
</evidence>
<keyword evidence="9" id="KW-0460">Magnesium</keyword>
<evidence type="ECO:0000256" key="5">
    <source>
        <dbReference type="ARBA" id="ARBA00022705"/>
    </source>
</evidence>
<evidence type="ECO:0000313" key="17">
    <source>
        <dbReference type="EMBL" id="GAW91901.1"/>
    </source>
</evidence>
<evidence type="ECO:0000256" key="13">
    <source>
        <dbReference type="PIRNR" id="PIRNR002811"/>
    </source>
</evidence>
<dbReference type="Gene3D" id="3.90.580.10">
    <property type="entry name" value="Zinc finger, CHC2-type domain"/>
    <property type="match status" value="1"/>
</dbReference>
<gene>
    <name evidence="12" type="primary">dnaG</name>
    <name evidence="17" type="ORF">KKC1_10620</name>
</gene>
<evidence type="ECO:0000256" key="2">
    <source>
        <dbReference type="ARBA" id="ARBA00022515"/>
    </source>
</evidence>
<dbReference type="PANTHER" id="PTHR30313:SF2">
    <property type="entry name" value="DNA PRIMASE"/>
    <property type="match status" value="1"/>
</dbReference>
<dbReference type="InterPro" id="IPR034151">
    <property type="entry name" value="TOPRIM_DnaG_bac"/>
</dbReference>
<comment type="subunit">
    <text evidence="12">Monomer. Interacts with DnaB.</text>
</comment>
<feature type="coiled-coil region" evidence="15">
    <location>
        <begin position="534"/>
        <end position="573"/>
    </location>
</feature>
<dbReference type="SUPFAM" id="SSF56731">
    <property type="entry name" value="DNA primase core"/>
    <property type="match status" value="1"/>
</dbReference>
<dbReference type="PANTHER" id="PTHR30313">
    <property type="entry name" value="DNA PRIMASE"/>
    <property type="match status" value="1"/>
</dbReference>
<dbReference type="Pfam" id="PF13155">
    <property type="entry name" value="Toprim_2"/>
    <property type="match status" value="1"/>
</dbReference>
<keyword evidence="7 12" id="KW-0863">Zinc-finger</keyword>
<dbReference type="Proteomes" id="UP000197032">
    <property type="component" value="Unassembled WGS sequence"/>
</dbReference>
<keyword evidence="18" id="KW-1185">Reference proteome</keyword>
<accession>A0A1Z5HRE3</accession>
<dbReference type="Gene3D" id="1.10.860.10">
    <property type="entry name" value="DNAb Helicase, Chain A"/>
    <property type="match status" value="1"/>
</dbReference>
<feature type="zinc finger region" description="CHC2-type" evidence="12 14">
    <location>
        <begin position="13"/>
        <end position="37"/>
    </location>
</feature>
<dbReference type="SUPFAM" id="SSF57783">
    <property type="entry name" value="Zinc beta-ribbon"/>
    <property type="match status" value="1"/>
</dbReference>
<reference evidence="18" key="1">
    <citation type="journal article" date="2017" name="Appl. Environ. Microbiol.">
        <title>Genomic analysis of Calderihabitans maritimus KKC1, a thermophilic hydrogenogenic carboxydotrophic bacterium isolated from marine sediment.</title>
        <authorList>
            <person name="Omae K."/>
            <person name="Yoneda Y."/>
            <person name="Fukuyama Y."/>
            <person name="Yoshida T."/>
            <person name="Sako Y."/>
        </authorList>
    </citation>
    <scope>NUCLEOTIDE SEQUENCE [LARGE SCALE GENOMIC DNA]</scope>
    <source>
        <strain evidence="18">KKC1</strain>
    </source>
</reference>
<dbReference type="FunFam" id="3.90.580.10:FF:000001">
    <property type="entry name" value="DNA primase"/>
    <property type="match status" value="1"/>
</dbReference>
<dbReference type="Gene3D" id="3.90.980.10">
    <property type="entry name" value="DNA primase, catalytic core, N-terminal domain"/>
    <property type="match status" value="1"/>
</dbReference>
<evidence type="ECO:0000256" key="9">
    <source>
        <dbReference type="ARBA" id="ARBA00022842"/>
    </source>
</evidence>
<keyword evidence="4 12" id="KW-0548">Nucleotidyltransferase</keyword>
<keyword evidence="6 12" id="KW-0479">Metal-binding</keyword>
<dbReference type="GO" id="GO:1990077">
    <property type="term" value="C:primosome complex"/>
    <property type="evidence" value="ECO:0007669"/>
    <property type="project" value="UniProtKB-KW"/>
</dbReference>
<evidence type="ECO:0000259" key="16">
    <source>
        <dbReference type="PROSITE" id="PS50880"/>
    </source>
</evidence>
<dbReference type="GO" id="GO:0008270">
    <property type="term" value="F:zinc ion binding"/>
    <property type="evidence" value="ECO:0007669"/>
    <property type="project" value="UniProtKB-UniRule"/>
</dbReference>
<dbReference type="InterPro" id="IPR013264">
    <property type="entry name" value="DNAG_N"/>
</dbReference>
<dbReference type="AlphaFoldDB" id="A0A1Z5HRE3"/>